<dbReference type="InterPro" id="IPR011009">
    <property type="entry name" value="Kinase-like_dom_sf"/>
</dbReference>
<feature type="compositionally biased region" description="Basic and acidic residues" evidence="1">
    <location>
        <begin position="602"/>
        <end position="618"/>
    </location>
</feature>
<feature type="compositionally biased region" description="Low complexity" evidence="1">
    <location>
        <begin position="651"/>
        <end position="661"/>
    </location>
</feature>
<feature type="compositionally biased region" description="Acidic residues" evidence="1">
    <location>
        <begin position="471"/>
        <end position="480"/>
    </location>
</feature>
<evidence type="ECO:0000256" key="1">
    <source>
        <dbReference type="SAM" id="MobiDB-lite"/>
    </source>
</evidence>
<feature type="compositionally biased region" description="Low complexity" evidence="1">
    <location>
        <begin position="493"/>
        <end position="506"/>
    </location>
</feature>
<reference evidence="3" key="2">
    <citation type="journal article" date="2021" name="World Allergy Organ. J.">
        <title>Chromosome-level assembly of Dermatophagoides farinae genome and transcriptome reveals two novel allergens Der f 37 and Der f 39.</title>
        <authorList>
            <person name="Chen J."/>
            <person name="Cai Z."/>
            <person name="Fan D."/>
            <person name="Hu J."/>
            <person name="Hou Y."/>
            <person name="He Y."/>
            <person name="Zhang Z."/>
            <person name="Zhao Z."/>
            <person name="Gao P."/>
            <person name="Hu W."/>
            <person name="Sun J."/>
            <person name="Li J."/>
            <person name="Ji K."/>
        </authorList>
    </citation>
    <scope>NUCLEOTIDE SEQUENCE</scope>
    <source>
        <strain evidence="3">JKM2019</strain>
    </source>
</reference>
<dbReference type="Gene3D" id="1.10.510.10">
    <property type="entry name" value="Transferase(Phosphotransferase) domain 1"/>
    <property type="match status" value="1"/>
</dbReference>
<dbReference type="Pfam" id="PF00069">
    <property type="entry name" value="Pkinase"/>
    <property type="match status" value="1"/>
</dbReference>
<dbReference type="PANTHER" id="PTHR24347">
    <property type="entry name" value="SERINE/THREONINE-PROTEIN KINASE"/>
    <property type="match status" value="1"/>
</dbReference>
<dbReference type="GO" id="GO:0004672">
    <property type="term" value="F:protein kinase activity"/>
    <property type="evidence" value="ECO:0007669"/>
    <property type="project" value="InterPro"/>
</dbReference>
<organism evidence="3">
    <name type="scientific">Dermatophagoides farinae</name>
    <name type="common">American house dust mite</name>
    <dbReference type="NCBI Taxonomy" id="6954"/>
    <lineage>
        <taxon>Eukaryota</taxon>
        <taxon>Metazoa</taxon>
        <taxon>Ecdysozoa</taxon>
        <taxon>Arthropoda</taxon>
        <taxon>Chelicerata</taxon>
        <taxon>Arachnida</taxon>
        <taxon>Acari</taxon>
        <taxon>Acariformes</taxon>
        <taxon>Sarcoptiformes</taxon>
        <taxon>Astigmata</taxon>
        <taxon>Psoroptidia</taxon>
        <taxon>Analgoidea</taxon>
        <taxon>Pyroglyphidae</taxon>
        <taxon>Dermatophagoidinae</taxon>
        <taxon>Dermatophagoides</taxon>
    </lineage>
</organism>
<dbReference type="AlphaFoldDB" id="A0A9D4NVX3"/>
<feature type="compositionally biased region" description="Low complexity" evidence="1">
    <location>
        <begin position="744"/>
        <end position="790"/>
    </location>
</feature>
<dbReference type="Proteomes" id="UP000828236">
    <property type="component" value="Unassembled WGS sequence"/>
</dbReference>
<protein>
    <submittedName>
        <fullName evidence="3">Serine/threonine kinase-like protein 3</fullName>
    </submittedName>
</protein>
<feature type="compositionally biased region" description="Low complexity" evidence="1">
    <location>
        <begin position="1"/>
        <end position="18"/>
    </location>
</feature>
<feature type="compositionally biased region" description="Low complexity" evidence="1">
    <location>
        <begin position="418"/>
        <end position="431"/>
    </location>
</feature>
<dbReference type="PROSITE" id="PS50011">
    <property type="entry name" value="PROTEIN_KINASE_DOM"/>
    <property type="match status" value="1"/>
</dbReference>
<proteinExistence type="predicted"/>
<accession>A0A9D4NVX3</accession>
<evidence type="ECO:0000313" key="3">
    <source>
        <dbReference type="EMBL" id="KAH7638922.1"/>
    </source>
</evidence>
<keyword evidence="3" id="KW-0808">Transferase</keyword>
<gene>
    <name evidence="3" type="ORF">HUG17_2955</name>
</gene>
<sequence length="902" mass="95454">MATSISDSPSDSQSSKSMGSKKDKILRTVACSNKKTEKITHKDPDASITSKYKQNIDLRKLMFMRNLLKAEIETLQKTKGALPSDNNPNYAKYSYDTNKSLQQQCASDSQFYEAQNTDYPAQPLCCQLYDSKSSGIESNSLYLRTIRHLGKKHQSIVQTWDLFINSSGNIEIFQEYCSAGNLEQFVENNTLNEKQISLYAWQLLRGLDFLGDIGISHRDIQPHNIMLRPAQKDNFLKITNFHKSIIYWNVTENDVIYVQCEPKDKQGDKNYQAPEIYGDPSKEEFDPIIADTWSYGAVIHFMGSKQYPYNVGSKSDDLDKEIADNVDKLKSLSKDGKDLLKAILKANASERMPIGLIEKSSWFNDAKRAKLKILVDKNAPVAKGGAGKVADFGKSNIFARPSEFKSTASTKKEKSSSSKKSISKSKSLSSKSKSKSKTMADNDDGEASDQEASASGAASSSSKSGKTSGKEDDEDGESGSEGDGSSGKDDEASGSQSKSGTTSKSKSKADSSSKSKSKSSASSKSGATSGEESGSEEGGGSENDGSGKDEQSGSSSAKSSAKSTSKSDASSKSKSKSSSSSKSGATSGEESGSEEGGSENDGSGKDEQSGSSAKEQHQVKKVVQKKKEVVIVKVDNQDLPQSQHRNLVHRPNQNPNLLQNQEQHRVKRVIQKKEVDDESGQSGRHRNLGSSSKSKSSASAKSTSKSSAKSTSKSGASSKSKSKSSSKSGATSGEESGSEEGGSDSESGQSGSSAKSSAKSTSKSGASSKSKSKSSSKSGATSGEESGAEGSENDGSDKEEQSGSSTAKSTSKSGASSKSKSKSKSSKSGTDDSDASDSTAASESSSPTSKTKSKTLSTKSKSTAVSSKSKSKSATDSTSTSAASSKKLKSKSKSVSKKSKKK</sequence>
<comment type="caution">
    <text evidence="3">The sequence shown here is derived from an EMBL/GenBank/DDBJ whole genome shotgun (WGS) entry which is preliminary data.</text>
</comment>
<feature type="compositionally biased region" description="Low complexity" evidence="1">
    <location>
        <begin position="802"/>
        <end position="818"/>
    </location>
</feature>
<dbReference type="EMBL" id="SDOV01000007">
    <property type="protein sequence ID" value="KAH7638922.1"/>
    <property type="molecule type" value="Genomic_DNA"/>
</dbReference>
<name>A0A9D4NVX3_DERFA</name>
<dbReference type="InterPro" id="IPR000719">
    <property type="entry name" value="Prot_kinase_dom"/>
</dbReference>
<feature type="region of interest" description="Disordered" evidence="1">
    <location>
        <begin position="404"/>
        <end position="902"/>
    </location>
</feature>
<dbReference type="SMART" id="SM00220">
    <property type="entry name" value="S_TKc"/>
    <property type="match status" value="1"/>
</dbReference>
<evidence type="ECO:0000259" key="2">
    <source>
        <dbReference type="PROSITE" id="PS50011"/>
    </source>
</evidence>
<reference evidence="3" key="1">
    <citation type="submission" date="2020-06" db="EMBL/GenBank/DDBJ databases">
        <authorList>
            <person name="Ji K."/>
            <person name="Li J."/>
        </authorList>
    </citation>
    <scope>NUCLEOTIDE SEQUENCE</scope>
    <source>
        <strain evidence="3">JKM2019</strain>
        <tissue evidence="3">Whole body</tissue>
    </source>
</reference>
<dbReference type="SUPFAM" id="SSF56112">
    <property type="entry name" value="Protein kinase-like (PK-like)"/>
    <property type="match status" value="1"/>
</dbReference>
<feature type="region of interest" description="Disordered" evidence="1">
    <location>
        <begin position="1"/>
        <end position="26"/>
    </location>
</feature>
<feature type="compositionally biased region" description="Low complexity" evidence="1">
    <location>
        <begin position="514"/>
        <end position="532"/>
    </location>
</feature>
<dbReference type="GO" id="GO:0005524">
    <property type="term" value="F:ATP binding"/>
    <property type="evidence" value="ECO:0007669"/>
    <property type="project" value="InterPro"/>
</dbReference>
<feature type="compositionally biased region" description="Low complexity" evidence="1">
    <location>
        <begin position="552"/>
        <end position="590"/>
    </location>
</feature>
<feature type="compositionally biased region" description="Low complexity" evidence="1">
    <location>
        <begin position="450"/>
        <end position="467"/>
    </location>
</feature>
<keyword evidence="3" id="KW-0418">Kinase</keyword>
<feature type="compositionally biased region" description="Low complexity" evidence="1">
    <location>
        <begin position="689"/>
        <end position="735"/>
    </location>
</feature>
<feature type="domain" description="Protein kinase" evidence="2">
    <location>
        <begin position="61"/>
        <end position="363"/>
    </location>
</feature>
<feature type="compositionally biased region" description="Basic residues" evidence="1">
    <location>
        <begin position="886"/>
        <end position="902"/>
    </location>
</feature>
<feature type="compositionally biased region" description="Low complexity" evidence="1">
    <location>
        <begin position="836"/>
        <end position="885"/>
    </location>
</feature>